<feature type="compositionally biased region" description="Polar residues" evidence="4">
    <location>
        <begin position="510"/>
        <end position="525"/>
    </location>
</feature>
<proteinExistence type="predicted"/>
<keyword evidence="3" id="KW-0143">Chaperone</keyword>
<evidence type="ECO:0000256" key="4">
    <source>
        <dbReference type="SAM" id="MobiDB-lite"/>
    </source>
</evidence>
<feature type="compositionally biased region" description="Basic and acidic residues" evidence="4">
    <location>
        <begin position="494"/>
        <end position="504"/>
    </location>
</feature>
<dbReference type="Gene3D" id="3.90.640.10">
    <property type="entry name" value="Actin, Chain A, domain 4"/>
    <property type="match status" value="1"/>
</dbReference>
<dbReference type="SUPFAM" id="SSF53067">
    <property type="entry name" value="Actin-like ATPase domain"/>
    <property type="match status" value="1"/>
</dbReference>
<evidence type="ECO:0000256" key="1">
    <source>
        <dbReference type="ARBA" id="ARBA00022741"/>
    </source>
</evidence>
<comment type="caution">
    <text evidence="5">The sequence shown here is derived from an EMBL/GenBank/DDBJ whole genome shotgun (WGS) entry which is preliminary data.</text>
</comment>
<dbReference type="OrthoDB" id="10262720at2759"/>
<feature type="region of interest" description="Disordered" evidence="4">
    <location>
        <begin position="457"/>
        <end position="532"/>
    </location>
</feature>
<evidence type="ECO:0000313" key="6">
    <source>
        <dbReference type="Proteomes" id="UP000541610"/>
    </source>
</evidence>
<dbReference type="InterPro" id="IPR013126">
    <property type="entry name" value="Hsp_70_fam"/>
</dbReference>
<protein>
    <recommendedName>
        <fullName evidence="7">Hypoxia up-regulated protein 1</fullName>
    </recommendedName>
</protein>
<dbReference type="AlphaFoldDB" id="A0A7J6PKK9"/>
<dbReference type="EMBL" id="JABANP010000015">
    <property type="protein sequence ID" value="KAF4696011.1"/>
    <property type="molecule type" value="Genomic_DNA"/>
</dbReference>
<evidence type="ECO:0000313" key="5">
    <source>
        <dbReference type="EMBL" id="KAF4696011.1"/>
    </source>
</evidence>
<dbReference type="GO" id="GO:0005524">
    <property type="term" value="F:ATP binding"/>
    <property type="evidence" value="ECO:0007669"/>
    <property type="project" value="UniProtKB-KW"/>
</dbReference>
<organism evidence="5 6">
    <name type="scientific">Perkinsus olseni</name>
    <name type="common">Perkinsus atlanticus</name>
    <dbReference type="NCBI Taxonomy" id="32597"/>
    <lineage>
        <taxon>Eukaryota</taxon>
        <taxon>Sar</taxon>
        <taxon>Alveolata</taxon>
        <taxon>Perkinsozoa</taxon>
        <taxon>Perkinsea</taxon>
        <taxon>Perkinsida</taxon>
        <taxon>Perkinsidae</taxon>
        <taxon>Perkinsus</taxon>
    </lineage>
</organism>
<dbReference type="PANTHER" id="PTHR45639:SF3">
    <property type="entry name" value="HYPOXIA UP-REGULATED PROTEIN 1"/>
    <property type="match status" value="1"/>
</dbReference>
<accession>A0A7J6PKK9</accession>
<dbReference type="PANTHER" id="PTHR45639">
    <property type="entry name" value="HSC70CB, ISOFORM G-RELATED"/>
    <property type="match status" value="1"/>
</dbReference>
<dbReference type="GO" id="GO:0030968">
    <property type="term" value="P:endoplasmic reticulum unfolded protein response"/>
    <property type="evidence" value="ECO:0007669"/>
    <property type="project" value="TreeGrafter"/>
</dbReference>
<reference evidence="5 6" key="1">
    <citation type="submission" date="2020-04" db="EMBL/GenBank/DDBJ databases">
        <title>Perkinsus olseni comparative genomics.</title>
        <authorList>
            <person name="Bogema D.R."/>
        </authorList>
    </citation>
    <scope>NUCLEOTIDE SEQUENCE [LARGE SCALE GENOMIC DNA]</scope>
    <source>
        <strain evidence="5">00978-12</strain>
    </source>
</reference>
<feature type="compositionally biased region" description="Basic and acidic residues" evidence="4">
    <location>
        <begin position="459"/>
        <end position="481"/>
    </location>
</feature>
<dbReference type="GO" id="GO:0140662">
    <property type="term" value="F:ATP-dependent protein folding chaperone"/>
    <property type="evidence" value="ECO:0007669"/>
    <property type="project" value="InterPro"/>
</dbReference>
<dbReference type="Pfam" id="PF00012">
    <property type="entry name" value="HSP70"/>
    <property type="match status" value="1"/>
</dbReference>
<keyword evidence="1" id="KW-0547">Nucleotide-binding</keyword>
<gene>
    <name evidence="5" type="ORF">FOZ60_002733</name>
</gene>
<keyword evidence="2" id="KW-0067">ATP-binding</keyword>
<dbReference type="GO" id="GO:0034663">
    <property type="term" value="C:endoplasmic reticulum chaperone complex"/>
    <property type="evidence" value="ECO:0007669"/>
    <property type="project" value="TreeGrafter"/>
</dbReference>
<sequence length="532" mass="58940">MVDVGAGHTEMCKVRFGREETRGLLRSSRRLIADVSLMGPCVSDETVGTLLMDRRLAEAALRSFESKHGEIPKGAAREKARRRLELQAATVRGILSANHEAVFTVESLYNGEDLSMKVTREEFEKAVSDLTKRISDLAGRLAWEDVMGIELVLLLAGRKIPLGRHLNGDEAPSKGAAVYDRFLIAEAGQKLQFHNELEVPVPQGGRGILTVFESDLRGSTDRKSQAIERYEIASLGGSEVVETGGERGPEWHHNPVKHLDFGAMAPPPMRAAELEDAKLRLDEWDRRDQDANTVLEAMDRLESKMYATRDALGHIRTVLHETEGIVEKGRDATAEEIISQTEAIDDALAPLLEKGRELEYRGETKSWAVDQLQQLHTLVARIEAHGGSRDDGPAKKEKARTLLDNLQRWWDDVSAKQEHLSLKEPPAFKKEATHGKIHRVRSLIEGIARTMGVSIDNLDDQHDASKPSHASSHEETAKRPDVVSPPSFTVPPPEVERELGREVNDGLSHVHNQSLGVPSFFSNASGLPKDFS</sequence>
<evidence type="ECO:0008006" key="7">
    <source>
        <dbReference type="Google" id="ProtNLM"/>
    </source>
</evidence>
<name>A0A7J6PKK9_PEROL</name>
<evidence type="ECO:0000256" key="2">
    <source>
        <dbReference type="ARBA" id="ARBA00022840"/>
    </source>
</evidence>
<dbReference type="InterPro" id="IPR043129">
    <property type="entry name" value="ATPase_NBD"/>
</dbReference>
<dbReference type="Gene3D" id="3.30.420.40">
    <property type="match status" value="1"/>
</dbReference>
<evidence type="ECO:0000256" key="3">
    <source>
        <dbReference type="ARBA" id="ARBA00023186"/>
    </source>
</evidence>
<dbReference type="Proteomes" id="UP000541610">
    <property type="component" value="Unassembled WGS sequence"/>
</dbReference>